<dbReference type="OrthoDB" id="9922730at2"/>
<dbReference type="Proteomes" id="UP000186132">
    <property type="component" value="Unassembled WGS sequence"/>
</dbReference>
<evidence type="ECO:0000313" key="2">
    <source>
        <dbReference type="Proteomes" id="UP000186132"/>
    </source>
</evidence>
<keyword evidence="2" id="KW-1185">Reference proteome</keyword>
<organism evidence="1 2">
    <name type="scientific">Jatrophihabitans endophyticus</name>
    <dbReference type="NCBI Taxonomy" id="1206085"/>
    <lineage>
        <taxon>Bacteria</taxon>
        <taxon>Bacillati</taxon>
        <taxon>Actinomycetota</taxon>
        <taxon>Actinomycetes</taxon>
        <taxon>Jatrophihabitantales</taxon>
        <taxon>Jatrophihabitantaceae</taxon>
        <taxon>Jatrophihabitans</taxon>
    </lineage>
</organism>
<sequence>MPVVHVTAPVPGSAAETAAALAAVAHAVAAALGLADADVYCALVPVTAASLGAEAVRPWPVAIVHGAARPPERTAEALDAVGAILARVWDCPREATWAQWVTRER</sequence>
<dbReference type="RefSeq" id="WP_073384984.1">
    <property type="nucleotide sequence ID" value="NZ_FQVU01000001.1"/>
</dbReference>
<dbReference type="EMBL" id="FQVU01000001">
    <property type="protein sequence ID" value="SHF55311.1"/>
    <property type="molecule type" value="Genomic_DNA"/>
</dbReference>
<evidence type="ECO:0008006" key="3">
    <source>
        <dbReference type="Google" id="ProtNLM"/>
    </source>
</evidence>
<gene>
    <name evidence="1" type="ORF">SAMN05443575_0277</name>
</gene>
<name>A0A1M5CKT0_9ACTN</name>
<accession>A0A1M5CKT0</accession>
<protein>
    <recommendedName>
        <fullName evidence="3">Phenylpyruvate tautomerase PptA, 4-oxalocrotonate tautomerase family</fullName>
    </recommendedName>
</protein>
<reference evidence="1 2" key="1">
    <citation type="submission" date="2016-11" db="EMBL/GenBank/DDBJ databases">
        <authorList>
            <person name="Jaros S."/>
            <person name="Januszkiewicz K."/>
            <person name="Wedrychowicz H."/>
        </authorList>
    </citation>
    <scope>NUCLEOTIDE SEQUENCE [LARGE SCALE GENOMIC DNA]</scope>
    <source>
        <strain evidence="1 2">DSM 45627</strain>
    </source>
</reference>
<dbReference type="STRING" id="1206085.SAMN05443575_0277"/>
<proteinExistence type="predicted"/>
<evidence type="ECO:0000313" key="1">
    <source>
        <dbReference type="EMBL" id="SHF55311.1"/>
    </source>
</evidence>
<dbReference type="AlphaFoldDB" id="A0A1M5CKT0"/>